<keyword evidence="4" id="KW-0378">Hydrolase</keyword>
<dbReference type="CDD" id="cd18571">
    <property type="entry name" value="ABC_6TM_peptidase_like"/>
    <property type="match status" value="1"/>
</dbReference>
<sequence length="734" mass="83328">MKFVAQHDLMDCGPACLSMVASHHGKNYALNFLRGLSFLTREGVSLLGLNEAAEKIGFETFSASLTLEELSAMGGLPCILHWNQNHFVVLKDIRSRRRLFSEDKRNIYVIADPGHGIIKLEEPEFKRSWYSTDNKGIAFFTEPTDAFYGKEPAKSTKGSLRFFFDYLKSYKSELLQLILGLFVGTGLTLIFPFLTQALIDKGIGNKSMYIVYIILLAQIFLFLGASVIEITRNWLMLYIGARINVTIISDFLKKIMKLPISFFDTKMIGDFTQRIADHERIEQFLTSQSLFTIFSMVNVSVYFFVLAFYDWKLVAIYLSFTLFSILWAMFFLKKRKKLDYQSFIQKADNQSAIYEVINGIQEIKLNDYEAHKRSVWEDIQVKLFKINQRVLQLDQYQGVGFNFINHLKNILVTFIAVNEVINGKITLGAMLSISYIIGQMNGPIGQLIIFFRLMQEAEISFDRLREVHTLEEEENMRQVHDVSNDEPVATGIHLHQVCFQYEGPKSPLILKNIDLHIPQGKVTAITGASGSGKTTLLKILLKFYAPTSGAILVNKTQLVDVSPKTWRKICGTVMQDGYIFSDTIERNIVAGDEYINEEKLWNAIYAANLQDFIENLPLGLKTKVGISGNGISGGQKQRILIARAIYKDPAYLFFDEATSALDAENEKVIMRNLDKFFKGRTVVIIAHRLSTVKNAHNIIVLKHGEIVEVGDHNALVESKGSYFNLIKNQLELGS</sequence>
<evidence type="ECO:0000259" key="11">
    <source>
        <dbReference type="PROSITE" id="PS50990"/>
    </source>
</evidence>
<evidence type="ECO:0000256" key="7">
    <source>
        <dbReference type="ARBA" id="ARBA00023136"/>
    </source>
</evidence>
<evidence type="ECO:0000256" key="1">
    <source>
        <dbReference type="ARBA" id="ARBA00004651"/>
    </source>
</evidence>
<evidence type="ECO:0000256" key="4">
    <source>
        <dbReference type="ARBA" id="ARBA00022801"/>
    </source>
</evidence>
<keyword evidence="3" id="KW-0547">Nucleotide-binding</keyword>
<feature type="transmembrane region" description="Helical" evidence="8">
    <location>
        <begin position="315"/>
        <end position="332"/>
    </location>
</feature>
<dbReference type="SUPFAM" id="SSF90123">
    <property type="entry name" value="ABC transporter transmembrane region"/>
    <property type="match status" value="1"/>
</dbReference>
<name>A0ABS5IRZ8_9BACT</name>
<dbReference type="Gene3D" id="3.90.70.10">
    <property type="entry name" value="Cysteine proteinases"/>
    <property type="match status" value="1"/>
</dbReference>
<dbReference type="PANTHER" id="PTHR43394">
    <property type="entry name" value="ATP-DEPENDENT PERMEASE MDL1, MITOCHONDRIAL"/>
    <property type="match status" value="1"/>
</dbReference>
<dbReference type="PROSITE" id="PS50929">
    <property type="entry name" value="ABC_TM1F"/>
    <property type="match status" value="1"/>
</dbReference>
<evidence type="ECO:0000313" key="13">
    <source>
        <dbReference type="Proteomes" id="UP000676386"/>
    </source>
</evidence>
<evidence type="ECO:0000256" key="2">
    <source>
        <dbReference type="ARBA" id="ARBA00022692"/>
    </source>
</evidence>
<keyword evidence="7 8" id="KW-0472">Membrane</keyword>
<dbReference type="Gene3D" id="1.20.1560.10">
    <property type="entry name" value="ABC transporter type 1, transmembrane domain"/>
    <property type="match status" value="1"/>
</dbReference>
<dbReference type="InterPro" id="IPR005074">
    <property type="entry name" value="Peptidase_C39"/>
</dbReference>
<organism evidence="12 13">
    <name type="scientific">Chitinophaga hostae</name>
    <dbReference type="NCBI Taxonomy" id="2831022"/>
    <lineage>
        <taxon>Bacteria</taxon>
        <taxon>Pseudomonadati</taxon>
        <taxon>Bacteroidota</taxon>
        <taxon>Chitinophagia</taxon>
        <taxon>Chitinophagales</taxon>
        <taxon>Chitinophagaceae</taxon>
        <taxon>Chitinophaga</taxon>
    </lineage>
</organism>
<dbReference type="InterPro" id="IPR017871">
    <property type="entry name" value="ABC_transporter-like_CS"/>
</dbReference>
<dbReference type="Pfam" id="PF00005">
    <property type="entry name" value="ABC_tran"/>
    <property type="match status" value="1"/>
</dbReference>
<dbReference type="CDD" id="cd02418">
    <property type="entry name" value="Peptidase_C39B"/>
    <property type="match status" value="1"/>
</dbReference>
<dbReference type="PROSITE" id="PS00211">
    <property type="entry name" value="ABC_TRANSPORTER_1"/>
    <property type="match status" value="1"/>
</dbReference>
<feature type="transmembrane region" description="Helical" evidence="8">
    <location>
        <begin position="290"/>
        <end position="309"/>
    </location>
</feature>
<keyword evidence="5" id="KW-0067">ATP-binding</keyword>
<dbReference type="PANTHER" id="PTHR43394:SF1">
    <property type="entry name" value="ATP-BINDING CASSETTE SUB-FAMILY B MEMBER 10, MITOCHONDRIAL"/>
    <property type="match status" value="1"/>
</dbReference>
<evidence type="ECO:0000256" key="6">
    <source>
        <dbReference type="ARBA" id="ARBA00022989"/>
    </source>
</evidence>
<dbReference type="InterPro" id="IPR003593">
    <property type="entry name" value="AAA+_ATPase"/>
</dbReference>
<dbReference type="Pfam" id="PF00664">
    <property type="entry name" value="ABC_membrane"/>
    <property type="match status" value="1"/>
</dbReference>
<dbReference type="Proteomes" id="UP000676386">
    <property type="component" value="Unassembled WGS sequence"/>
</dbReference>
<dbReference type="EMBL" id="JAGTXB010000001">
    <property type="protein sequence ID" value="MBS0025728.1"/>
    <property type="molecule type" value="Genomic_DNA"/>
</dbReference>
<evidence type="ECO:0000313" key="12">
    <source>
        <dbReference type="EMBL" id="MBS0025728.1"/>
    </source>
</evidence>
<keyword evidence="6 8" id="KW-1133">Transmembrane helix</keyword>
<feature type="transmembrane region" description="Helical" evidence="8">
    <location>
        <begin position="207"/>
        <end position="228"/>
    </location>
</feature>
<keyword evidence="13" id="KW-1185">Reference proteome</keyword>
<evidence type="ECO:0000256" key="8">
    <source>
        <dbReference type="SAM" id="Phobius"/>
    </source>
</evidence>
<proteinExistence type="predicted"/>
<dbReference type="InterPro" id="IPR027417">
    <property type="entry name" value="P-loop_NTPase"/>
</dbReference>
<feature type="domain" description="Peptidase C39" evidence="11">
    <location>
        <begin position="6"/>
        <end position="136"/>
    </location>
</feature>
<feature type="domain" description="ABC transporter" evidence="9">
    <location>
        <begin position="492"/>
        <end position="728"/>
    </location>
</feature>
<dbReference type="RefSeq" id="WP_211970748.1">
    <property type="nucleotide sequence ID" value="NZ_CBFHAM010000066.1"/>
</dbReference>
<feature type="domain" description="ABC transmembrane type-1" evidence="10">
    <location>
        <begin position="177"/>
        <end position="456"/>
    </location>
</feature>
<reference evidence="12 13" key="1">
    <citation type="submission" date="2021-04" db="EMBL/GenBank/DDBJ databases">
        <title>Chitinophaga sp. nov., isolated from the rhizosphere soil.</title>
        <authorList>
            <person name="He S."/>
        </authorList>
    </citation>
    <scope>NUCLEOTIDE SEQUENCE [LARGE SCALE GENOMIC DNA]</scope>
    <source>
        <strain evidence="12 13">2R12</strain>
    </source>
</reference>
<dbReference type="Gene3D" id="3.40.50.300">
    <property type="entry name" value="P-loop containing nucleotide triphosphate hydrolases"/>
    <property type="match status" value="1"/>
</dbReference>
<comment type="subcellular location">
    <subcellularLocation>
        <location evidence="1">Cell membrane</location>
        <topology evidence="1">Multi-pass membrane protein</topology>
    </subcellularLocation>
</comment>
<evidence type="ECO:0000256" key="3">
    <source>
        <dbReference type="ARBA" id="ARBA00022741"/>
    </source>
</evidence>
<dbReference type="InterPro" id="IPR036640">
    <property type="entry name" value="ABC1_TM_sf"/>
</dbReference>
<dbReference type="SUPFAM" id="SSF52540">
    <property type="entry name" value="P-loop containing nucleoside triphosphate hydrolases"/>
    <property type="match status" value="1"/>
</dbReference>
<keyword evidence="2 8" id="KW-0812">Transmembrane</keyword>
<dbReference type="Pfam" id="PF03412">
    <property type="entry name" value="Peptidase_C39"/>
    <property type="match status" value="1"/>
</dbReference>
<accession>A0ABS5IRZ8</accession>
<dbReference type="PROSITE" id="PS50893">
    <property type="entry name" value="ABC_TRANSPORTER_2"/>
    <property type="match status" value="1"/>
</dbReference>
<dbReference type="PROSITE" id="PS50990">
    <property type="entry name" value="PEPTIDASE_C39"/>
    <property type="match status" value="1"/>
</dbReference>
<dbReference type="InterPro" id="IPR003439">
    <property type="entry name" value="ABC_transporter-like_ATP-bd"/>
</dbReference>
<evidence type="ECO:0000259" key="10">
    <source>
        <dbReference type="PROSITE" id="PS50929"/>
    </source>
</evidence>
<protein>
    <submittedName>
        <fullName evidence="12">Peptidase domain-containing ABC transporter</fullName>
    </submittedName>
</protein>
<evidence type="ECO:0000259" key="9">
    <source>
        <dbReference type="PROSITE" id="PS50893"/>
    </source>
</evidence>
<gene>
    <name evidence="12" type="ORF">KE626_00255</name>
</gene>
<evidence type="ECO:0000256" key="5">
    <source>
        <dbReference type="ARBA" id="ARBA00022840"/>
    </source>
</evidence>
<comment type="caution">
    <text evidence="12">The sequence shown here is derived from an EMBL/GenBank/DDBJ whole genome shotgun (WGS) entry which is preliminary data.</text>
</comment>
<dbReference type="InterPro" id="IPR039421">
    <property type="entry name" value="Type_1_exporter"/>
</dbReference>
<dbReference type="InterPro" id="IPR011527">
    <property type="entry name" value="ABC1_TM_dom"/>
</dbReference>
<feature type="transmembrane region" description="Helical" evidence="8">
    <location>
        <begin position="174"/>
        <end position="195"/>
    </location>
</feature>
<dbReference type="SMART" id="SM00382">
    <property type="entry name" value="AAA"/>
    <property type="match status" value="1"/>
</dbReference>